<evidence type="ECO:0008006" key="3">
    <source>
        <dbReference type="Google" id="ProtNLM"/>
    </source>
</evidence>
<protein>
    <recommendedName>
        <fullName evidence="3">Lipoprotein</fullName>
    </recommendedName>
</protein>
<dbReference type="Proteomes" id="UP001202717">
    <property type="component" value="Chromosome"/>
</dbReference>
<evidence type="ECO:0000313" key="1">
    <source>
        <dbReference type="EMBL" id="WCO00249.1"/>
    </source>
</evidence>
<organism evidence="1 2">
    <name type="scientific">Psychroserpens ponticola</name>
    <dbReference type="NCBI Taxonomy" id="2932268"/>
    <lineage>
        <taxon>Bacteria</taxon>
        <taxon>Pseudomonadati</taxon>
        <taxon>Bacteroidota</taxon>
        <taxon>Flavobacteriia</taxon>
        <taxon>Flavobacteriales</taxon>
        <taxon>Flavobacteriaceae</taxon>
        <taxon>Psychroserpens</taxon>
    </lineage>
</organism>
<accession>A0ABY7RT11</accession>
<name>A0ABY7RT11_9FLAO</name>
<dbReference type="EMBL" id="CP116221">
    <property type="protein sequence ID" value="WCO00249.1"/>
    <property type="molecule type" value="Genomic_DNA"/>
</dbReference>
<proteinExistence type="predicted"/>
<evidence type="ECO:0000313" key="2">
    <source>
        <dbReference type="Proteomes" id="UP001202717"/>
    </source>
</evidence>
<gene>
    <name evidence="1" type="ORF">MUN68_009195</name>
</gene>
<keyword evidence="2" id="KW-1185">Reference proteome</keyword>
<dbReference type="PROSITE" id="PS51257">
    <property type="entry name" value="PROKAR_LIPOPROTEIN"/>
    <property type="match status" value="1"/>
</dbReference>
<reference evidence="1 2" key="1">
    <citation type="submission" date="2023-01" db="EMBL/GenBank/DDBJ databases">
        <title>Psychroserpens ponticola sp. nov., isolated from seawater.</title>
        <authorList>
            <person name="Kristyanto S."/>
            <person name="Jung J."/>
            <person name="Kim J.M."/>
            <person name="Jeon C.O."/>
        </authorList>
    </citation>
    <scope>NUCLEOTIDE SEQUENCE [LARGE SCALE GENOMIC DNA]</scope>
    <source>
        <strain evidence="1 2">MSW6</strain>
    </source>
</reference>
<dbReference type="RefSeq" id="WP_249997337.1">
    <property type="nucleotide sequence ID" value="NZ_CP116221.1"/>
</dbReference>
<sequence>MKKIDIFIIICGLFLFAACKNEKEANDGKNESFSEWRDNNEIDSISFYNSNDSCNKIIGKLNVKSRLHKNLMEKGIFGGGMSSRWLEIKKDSITYFAPNGEIADRGKCNCENGVLKVNWEVRYSRQIEYKIHFNSKDFVELRYYDYPFSFDTFEYDTTKDPTNPTKVIGTME</sequence>